<evidence type="ECO:0000256" key="4">
    <source>
        <dbReference type="ARBA" id="ARBA00022989"/>
    </source>
</evidence>
<dbReference type="GO" id="GO:0044877">
    <property type="term" value="F:protein-containing complex binding"/>
    <property type="evidence" value="ECO:0007669"/>
    <property type="project" value="TreeGrafter"/>
</dbReference>
<comment type="caution">
    <text evidence="10">The sequence shown here is derived from an EMBL/GenBank/DDBJ whole genome shotgun (WGS) entry which is preliminary data.</text>
</comment>
<dbReference type="GO" id="GO:0016020">
    <property type="term" value="C:membrane"/>
    <property type="evidence" value="ECO:0007669"/>
    <property type="project" value="UniProtKB-SubCell"/>
</dbReference>
<dbReference type="InterPro" id="IPR018490">
    <property type="entry name" value="cNMP-bd_dom_sf"/>
</dbReference>
<keyword evidence="5" id="KW-0406">Ion transport</keyword>
<dbReference type="InterPro" id="IPR014710">
    <property type="entry name" value="RmlC-like_jellyroll"/>
</dbReference>
<evidence type="ECO:0000259" key="9">
    <source>
        <dbReference type="PROSITE" id="PS50042"/>
    </source>
</evidence>
<proteinExistence type="predicted"/>
<dbReference type="InterPro" id="IPR050866">
    <property type="entry name" value="CNG_cation_channel"/>
</dbReference>
<evidence type="ECO:0000256" key="7">
    <source>
        <dbReference type="ARBA" id="ARBA00023286"/>
    </source>
</evidence>
<keyword evidence="4" id="KW-1133">Transmembrane helix</keyword>
<dbReference type="PANTHER" id="PTHR45638">
    <property type="entry name" value="CYCLIC NUCLEOTIDE-GATED CATION CHANNEL SUBUNIT A"/>
    <property type="match status" value="1"/>
</dbReference>
<evidence type="ECO:0000256" key="1">
    <source>
        <dbReference type="ARBA" id="ARBA00004141"/>
    </source>
</evidence>
<keyword evidence="11" id="KW-1185">Reference proteome</keyword>
<evidence type="ECO:0000313" key="11">
    <source>
        <dbReference type="Proteomes" id="UP001206595"/>
    </source>
</evidence>
<evidence type="ECO:0000256" key="3">
    <source>
        <dbReference type="ARBA" id="ARBA00022692"/>
    </source>
</evidence>
<reference evidence="10" key="1">
    <citation type="submission" date="2021-06" db="EMBL/GenBank/DDBJ databases">
        <authorList>
            <consortium name="DOE Joint Genome Institute"/>
            <person name="Mondo S.J."/>
            <person name="Amses K.R."/>
            <person name="Simmons D.R."/>
            <person name="Longcore J.E."/>
            <person name="Seto K."/>
            <person name="Alves G.H."/>
            <person name="Bonds A.E."/>
            <person name="Quandt C.A."/>
            <person name="Davis W.J."/>
            <person name="Chang Y."/>
            <person name="Letcher P.M."/>
            <person name="Powell M.J."/>
            <person name="Kuo A."/>
            <person name="Labutti K."/>
            <person name="Pangilinan J."/>
            <person name="Andreopoulos W."/>
            <person name="Tritt A."/>
            <person name="Riley R."/>
            <person name="Hundley H."/>
            <person name="Johnson J."/>
            <person name="Lipzen A."/>
            <person name="Barry K."/>
            <person name="Berbee M.L."/>
            <person name="Buchler N.E."/>
            <person name="Grigoriev I.V."/>
            <person name="Spatafora J.W."/>
            <person name="Stajich J.E."/>
            <person name="James T.Y."/>
        </authorList>
    </citation>
    <scope>NUCLEOTIDE SEQUENCE</scope>
    <source>
        <strain evidence="10">AG</strain>
    </source>
</reference>
<dbReference type="Pfam" id="PF13516">
    <property type="entry name" value="LRR_6"/>
    <property type="match status" value="1"/>
</dbReference>
<dbReference type="SMART" id="SM00367">
    <property type="entry name" value="LRR_CC"/>
    <property type="match status" value="9"/>
</dbReference>
<accession>A0AAD5HFR0</accession>
<dbReference type="Gene3D" id="3.80.10.10">
    <property type="entry name" value="Ribonuclease Inhibitor"/>
    <property type="match status" value="3"/>
</dbReference>
<keyword evidence="6" id="KW-0472">Membrane</keyword>
<dbReference type="SUPFAM" id="SSF51206">
    <property type="entry name" value="cAMP-binding domain-like"/>
    <property type="match status" value="2"/>
</dbReference>
<organism evidence="10 11">
    <name type="scientific">Umbelopsis ramanniana AG</name>
    <dbReference type="NCBI Taxonomy" id="1314678"/>
    <lineage>
        <taxon>Eukaryota</taxon>
        <taxon>Fungi</taxon>
        <taxon>Fungi incertae sedis</taxon>
        <taxon>Mucoromycota</taxon>
        <taxon>Mucoromycotina</taxon>
        <taxon>Umbelopsidomycetes</taxon>
        <taxon>Umbelopsidales</taxon>
        <taxon>Umbelopsidaceae</taxon>
        <taxon>Umbelopsis</taxon>
    </lineage>
</organism>
<feature type="domain" description="Cyclic nucleotide-binding" evidence="9">
    <location>
        <begin position="158"/>
        <end position="262"/>
    </location>
</feature>
<reference evidence="10" key="2">
    <citation type="journal article" date="2022" name="Proc. Natl. Acad. Sci. U.S.A.">
        <title>Diploid-dominant life cycles characterize the early evolution of Fungi.</title>
        <authorList>
            <person name="Amses K.R."/>
            <person name="Simmons D.R."/>
            <person name="Longcore J.E."/>
            <person name="Mondo S.J."/>
            <person name="Seto K."/>
            <person name="Jeronimo G.H."/>
            <person name="Bonds A.E."/>
            <person name="Quandt C.A."/>
            <person name="Davis W.J."/>
            <person name="Chang Y."/>
            <person name="Federici B.A."/>
            <person name="Kuo A."/>
            <person name="LaButti K."/>
            <person name="Pangilinan J."/>
            <person name="Andreopoulos W."/>
            <person name="Tritt A."/>
            <person name="Riley R."/>
            <person name="Hundley H."/>
            <person name="Johnson J."/>
            <person name="Lipzen A."/>
            <person name="Barry K."/>
            <person name="Lang B.F."/>
            <person name="Cuomo C.A."/>
            <person name="Buchler N.E."/>
            <person name="Grigoriev I.V."/>
            <person name="Spatafora J.W."/>
            <person name="Stajich J.E."/>
            <person name="James T.Y."/>
        </authorList>
    </citation>
    <scope>NUCLEOTIDE SEQUENCE</scope>
    <source>
        <strain evidence="10">AG</strain>
    </source>
</reference>
<dbReference type="EMBL" id="MU620899">
    <property type="protein sequence ID" value="KAI8582707.1"/>
    <property type="molecule type" value="Genomic_DNA"/>
</dbReference>
<dbReference type="SUPFAM" id="SSF52047">
    <property type="entry name" value="RNI-like"/>
    <property type="match status" value="1"/>
</dbReference>
<dbReference type="InterPro" id="IPR000595">
    <property type="entry name" value="cNMP-bd_dom"/>
</dbReference>
<dbReference type="InterPro" id="IPR001611">
    <property type="entry name" value="Leu-rich_rpt"/>
</dbReference>
<keyword evidence="7" id="KW-1071">Ligand-gated ion channel</keyword>
<dbReference type="GeneID" id="75911923"/>
<dbReference type="InterPro" id="IPR032675">
    <property type="entry name" value="LRR_dom_sf"/>
</dbReference>
<dbReference type="SMART" id="SM00100">
    <property type="entry name" value="cNMP"/>
    <property type="match status" value="2"/>
</dbReference>
<dbReference type="AlphaFoldDB" id="A0AAD5HFR0"/>
<keyword evidence="2" id="KW-0813">Transport</keyword>
<evidence type="ECO:0000256" key="5">
    <source>
        <dbReference type="ARBA" id="ARBA00023065"/>
    </source>
</evidence>
<gene>
    <name evidence="10" type="ORF">K450DRAFT_226502</name>
</gene>
<dbReference type="InterPro" id="IPR006553">
    <property type="entry name" value="Leu-rich_rpt_Cys-con_subtyp"/>
</dbReference>
<feature type="domain" description="Cyclic nucleotide-binding" evidence="9">
    <location>
        <begin position="17"/>
        <end position="106"/>
    </location>
</feature>
<dbReference type="Pfam" id="PF00027">
    <property type="entry name" value="cNMP_binding"/>
    <property type="match status" value="2"/>
</dbReference>
<dbReference type="PANTHER" id="PTHR45638:SF11">
    <property type="entry name" value="CYCLIC NUCLEOTIDE-GATED CATION CHANNEL SUBUNIT A"/>
    <property type="match status" value="1"/>
</dbReference>
<evidence type="ECO:0000256" key="2">
    <source>
        <dbReference type="ARBA" id="ARBA00022448"/>
    </source>
</evidence>
<evidence type="ECO:0000313" key="10">
    <source>
        <dbReference type="EMBL" id="KAI8582707.1"/>
    </source>
</evidence>
<dbReference type="RefSeq" id="XP_051447711.1">
    <property type="nucleotide sequence ID" value="XM_051586575.1"/>
</dbReference>
<keyword evidence="8" id="KW-0407">Ion channel</keyword>
<dbReference type="Gene3D" id="2.60.120.10">
    <property type="entry name" value="Jelly Rolls"/>
    <property type="match status" value="2"/>
</dbReference>
<dbReference type="PROSITE" id="PS50042">
    <property type="entry name" value="CNMP_BINDING_3"/>
    <property type="match status" value="2"/>
</dbReference>
<sequence>MLSRRIIFSRSFLSVCYRQGDPSKALFFLLRGTVHVCSRDAECIFAELQQGSFFGEIGILFSIPRTATIIADTKCFVACLTAETLHKILPKYPEVEKVIRFEAEERLAILTKKRQQYLSPPGETGRRRSEELVDKNSFVKASVYGNICKLQIFSDCDNQDLLHTIALNVDSKQFLPNTTIIHRNEASFETYFIISGTVEIVAPVCLDTYCLNTSDAVICRLGPGSQFGEVAALLDIPRAADVRAITPVDCYVLTRSKLRRVLHQYPWFAAKMKDMAQERLAKLRHIQTYDFSAVIPIDGSTALAASHDTSITGDESQQVPQAPLHGGVDTSTICSTSSDQDPTLSGAVSKIREMGTRKRRASVAVWSDPNLLAFAEQKAAEQMQEAAYVPSRFEEPVMMETDVETAETTPSNKPICLIGIKDDLLINILEFVDFATVMRFRGVCSRMDKLLRSRKARTLFEEVDLSHWNKKMVDDVFVPISTFLGTRVRDMNLSNCFHLTFKSFKTISNNNTKITRLDLHSCWELVDSSLALLAGGCPYLTDIDLSNCRKITDRGIYALFSTPRQSYTEASPYMIVDNQSIPSTPSTPSTPPGGISHISLSYCKNLTDVSMRHIAEFGADTLAYINFQRCTSITDAGFESWQPGSFRCLETVILNDCTFLTDRAIASLARAAPNILYISLSFCCSLTDNAIEMLARQLRYLEHLDASYCGSAVSDASVQALVQEGSPNLKEINVRGCVRVTDTAVYALLAIARQLHLLNISQCQSVTIKTKDMLEHYKEKENCAQVVV</sequence>
<dbReference type="InterPro" id="IPR057207">
    <property type="entry name" value="FBXL15_LRR"/>
</dbReference>
<dbReference type="Pfam" id="PF25372">
    <property type="entry name" value="DUF7885"/>
    <property type="match status" value="1"/>
</dbReference>
<evidence type="ECO:0000256" key="8">
    <source>
        <dbReference type="ARBA" id="ARBA00023303"/>
    </source>
</evidence>
<comment type="subcellular location">
    <subcellularLocation>
        <location evidence="1">Membrane</location>
        <topology evidence="1">Multi-pass membrane protein</topology>
    </subcellularLocation>
</comment>
<dbReference type="SUPFAM" id="SSF81383">
    <property type="entry name" value="F-box domain"/>
    <property type="match status" value="1"/>
</dbReference>
<dbReference type="GO" id="GO:0005221">
    <property type="term" value="F:intracellularly cyclic nucleotide-activated monoatomic cation channel activity"/>
    <property type="evidence" value="ECO:0007669"/>
    <property type="project" value="InterPro"/>
</dbReference>
<keyword evidence="3" id="KW-0812">Transmembrane</keyword>
<dbReference type="InterPro" id="IPR018488">
    <property type="entry name" value="cNMP-bd_CS"/>
</dbReference>
<dbReference type="Proteomes" id="UP001206595">
    <property type="component" value="Unassembled WGS sequence"/>
</dbReference>
<evidence type="ECO:0000256" key="6">
    <source>
        <dbReference type="ARBA" id="ARBA00023136"/>
    </source>
</evidence>
<dbReference type="InterPro" id="IPR036047">
    <property type="entry name" value="F-box-like_dom_sf"/>
</dbReference>
<dbReference type="PROSITE" id="PS00889">
    <property type="entry name" value="CNMP_BINDING_2"/>
    <property type="match status" value="1"/>
</dbReference>
<protein>
    <recommendedName>
        <fullName evidence="9">Cyclic nucleotide-binding domain-containing protein</fullName>
    </recommendedName>
</protein>
<dbReference type="CDD" id="cd00038">
    <property type="entry name" value="CAP_ED"/>
    <property type="match status" value="2"/>
</dbReference>
<name>A0AAD5HFR0_UMBRA</name>